<comment type="caution">
    <text evidence="1">The sequence shown here is derived from an EMBL/GenBank/DDBJ whole genome shotgun (WGS) entry which is preliminary data.</text>
</comment>
<evidence type="ECO:0000313" key="1">
    <source>
        <dbReference type="EMBL" id="MFD1673525.1"/>
    </source>
</evidence>
<dbReference type="Proteomes" id="UP001597079">
    <property type="component" value="Unassembled WGS sequence"/>
</dbReference>
<proteinExistence type="predicted"/>
<keyword evidence="2" id="KW-1185">Reference proteome</keyword>
<accession>A0ABW4JEG4</accession>
<evidence type="ECO:0000313" key="2">
    <source>
        <dbReference type="Proteomes" id="UP001597079"/>
    </source>
</evidence>
<dbReference type="InterPro" id="IPR007460">
    <property type="entry name" value="BrnT_toxin"/>
</dbReference>
<dbReference type="RefSeq" id="WP_377940955.1">
    <property type="nucleotide sequence ID" value="NZ_JBHUCX010000007.1"/>
</dbReference>
<reference evidence="2" key="1">
    <citation type="journal article" date="2019" name="Int. J. Syst. Evol. Microbiol.">
        <title>The Global Catalogue of Microorganisms (GCM) 10K type strain sequencing project: providing services to taxonomists for standard genome sequencing and annotation.</title>
        <authorList>
            <consortium name="The Broad Institute Genomics Platform"/>
            <consortium name="The Broad Institute Genome Sequencing Center for Infectious Disease"/>
            <person name="Wu L."/>
            <person name="Ma J."/>
        </authorList>
    </citation>
    <scope>NUCLEOTIDE SEQUENCE [LARGE SCALE GENOMIC DNA]</scope>
    <source>
        <strain evidence="2">CGMCC 1.12286</strain>
    </source>
</reference>
<dbReference type="InterPro" id="IPR038573">
    <property type="entry name" value="BrnT_sf"/>
</dbReference>
<name>A0ABW4JEG4_9BACL</name>
<protein>
    <submittedName>
        <fullName evidence="1">BrnT family toxin</fullName>
    </submittedName>
</protein>
<dbReference type="Pfam" id="PF04365">
    <property type="entry name" value="BrnT_toxin"/>
    <property type="match status" value="1"/>
</dbReference>
<sequence length="91" mass="10763">MPPQFEFDWDADNEEHIARHDVDPYEVEEAMSDPNRLGFDVHDKGKKGVVGRTEDGRMLFVVYAIRDGKYRVITARDLTDQEKHAFRRRNR</sequence>
<dbReference type="EMBL" id="JBHUCX010000007">
    <property type="protein sequence ID" value="MFD1673525.1"/>
    <property type="molecule type" value="Genomic_DNA"/>
</dbReference>
<dbReference type="Gene3D" id="3.10.450.530">
    <property type="entry name" value="Ribonuclease toxin, BrnT, of type II toxin-antitoxin system"/>
    <property type="match status" value="1"/>
</dbReference>
<gene>
    <name evidence="1" type="ORF">ACFSB2_02205</name>
</gene>
<organism evidence="1 2">
    <name type="scientific">Alicyclobacillus fodiniaquatilis</name>
    <dbReference type="NCBI Taxonomy" id="1661150"/>
    <lineage>
        <taxon>Bacteria</taxon>
        <taxon>Bacillati</taxon>
        <taxon>Bacillota</taxon>
        <taxon>Bacilli</taxon>
        <taxon>Bacillales</taxon>
        <taxon>Alicyclobacillaceae</taxon>
        <taxon>Alicyclobacillus</taxon>
    </lineage>
</organism>